<proteinExistence type="predicted"/>
<keyword evidence="1" id="KW-0812">Transmembrane</keyword>
<evidence type="ECO:0000259" key="2">
    <source>
        <dbReference type="Pfam" id="PF01757"/>
    </source>
</evidence>
<keyword evidence="1" id="KW-0472">Membrane</keyword>
<dbReference type="EMBL" id="JAPDVK010000006">
    <property type="protein sequence ID" value="MCW4129907.1"/>
    <property type="molecule type" value="Genomic_DNA"/>
</dbReference>
<feature type="transmembrane region" description="Helical" evidence="1">
    <location>
        <begin position="256"/>
        <end position="275"/>
    </location>
</feature>
<organism evidence="4 5">
    <name type="scientific">Segatella copri</name>
    <dbReference type="NCBI Taxonomy" id="165179"/>
    <lineage>
        <taxon>Bacteria</taxon>
        <taxon>Pseudomonadati</taxon>
        <taxon>Bacteroidota</taxon>
        <taxon>Bacteroidia</taxon>
        <taxon>Bacteroidales</taxon>
        <taxon>Prevotellaceae</taxon>
        <taxon>Segatella</taxon>
    </lineage>
</organism>
<dbReference type="EMBL" id="QRVN01000001">
    <property type="protein sequence ID" value="RGS48899.1"/>
    <property type="molecule type" value="Genomic_DNA"/>
</dbReference>
<keyword evidence="4" id="KW-0808">Transferase</keyword>
<gene>
    <name evidence="4" type="ORF">DWX90_00020</name>
    <name evidence="3" type="ORF">ONT16_16995</name>
</gene>
<dbReference type="RefSeq" id="WP_119226647.1">
    <property type="nucleotide sequence ID" value="NZ_JAPDVK010000006.1"/>
</dbReference>
<dbReference type="InterPro" id="IPR002656">
    <property type="entry name" value="Acyl_transf_3_dom"/>
</dbReference>
<feature type="transmembrane region" description="Helical" evidence="1">
    <location>
        <begin position="77"/>
        <end position="95"/>
    </location>
</feature>
<keyword evidence="4" id="KW-0012">Acyltransferase</keyword>
<feature type="transmembrane region" description="Helical" evidence="1">
    <location>
        <begin position="101"/>
        <end position="123"/>
    </location>
</feature>
<feature type="transmembrane region" description="Helical" evidence="1">
    <location>
        <begin position="281"/>
        <end position="301"/>
    </location>
</feature>
<evidence type="ECO:0000313" key="4">
    <source>
        <dbReference type="EMBL" id="RGS48899.1"/>
    </source>
</evidence>
<feature type="transmembrane region" description="Helical" evidence="1">
    <location>
        <begin position="130"/>
        <end position="149"/>
    </location>
</feature>
<evidence type="ECO:0000313" key="5">
    <source>
        <dbReference type="Proteomes" id="UP000286113"/>
    </source>
</evidence>
<protein>
    <submittedName>
        <fullName evidence="4">Acyltransferase</fullName>
    </submittedName>
</protein>
<dbReference type="Proteomes" id="UP000286113">
    <property type="component" value="Unassembled WGS sequence"/>
</dbReference>
<feature type="transmembrane region" description="Helical" evidence="1">
    <location>
        <begin position="40"/>
        <end position="61"/>
    </location>
</feature>
<comment type="caution">
    <text evidence="4">The sequence shown here is derived from an EMBL/GenBank/DDBJ whole genome shotgun (WGS) entry which is preliminary data.</text>
</comment>
<feature type="transmembrane region" description="Helical" evidence="1">
    <location>
        <begin position="15"/>
        <end position="34"/>
    </location>
</feature>
<evidence type="ECO:0000256" key="1">
    <source>
        <dbReference type="SAM" id="Phobius"/>
    </source>
</evidence>
<keyword evidence="1" id="KW-1133">Transmembrane helix</keyword>
<feature type="transmembrane region" description="Helical" evidence="1">
    <location>
        <begin position="193"/>
        <end position="210"/>
    </location>
</feature>
<accession>A0AA92TQG7</accession>
<dbReference type="AlphaFoldDB" id="A0AA92TQG7"/>
<dbReference type="Proteomes" id="UP001209344">
    <property type="component" value="Unassembled WGS sequence"/>
</dbReference>
<evidence type="ECO:0000313" key="3">
    <source>
        <dbReference type="EMBL" id="MCW4129907.1"/>
    </source>
</evidence>
<feature type="domain" description="Acyltransferase 3" evidence="2">
    <location>
        <begin position="11"/>
        <end position="302"/>
    </location>
</feature>
<reference evidence="4 5" key="1">
    <citation type="submission" date="2018-08" db="EMBL/GenBank/DDBJ databases">
        <title>A genome reference for cultivated species of the human gut microbiota.</title>
        <authorList>
            <person name="Zou Y."/>
            <person name="Xue W."/>
            <person name="Luo G."/>
        </authorList>
    </citation>
    <scope>NUCLEOTIDE SEQUENCE [LARGE SCALE GENOMIC DNA]</scope>
    <source>
        <strain evidence="4 5">AF22-1</strain>
    </source>
</reference>
<name>A0AA92TQG7_9BACT</name>
<reference evidence="3" key="2">
    <citation type="submission" date="2022-11" db="EMBL/GenBank/DDBJ databases">
        <title>Genomic repertoires linked with pathogenic potency of arthritogenic Prevotella copri isolated from the gut of rheumatoid arthritis patients.</title>
        <authorList>
            <person name="Nii T."/>
            <person name="Maeda Y."/>
            <person name="Motooka D."/>
            <person name="Naito M."/>
            <person name="Matsumoto Y."/>
            <person name="Ogawa T."/>
            <person name="Oguro-Igashira E."/>
            <person name="Kishikawa T."/>
            <person name="Yamashita M."/>
            <person name="Koizumi S."/>
            <person name="Kurakawa T."/>
            <person name="Okumura R."/>
            <person name="Kayama H."/>
            <person name="Murakami M."/>
            <person name="Sakaguchi T."/>
            <person name="Das B."/>
            <person name="Nakamura S."/>
            <person name="Okada Y."/>
            <person name="Kumanogoh A."/>
            <person name="Takeda K."/>
        </authorList>
    </citation>
    <scope>NUCLEOTIDE SEQUENCE</scope>
    <source>
        <strain evidence="3">F3-75</strain>
    </source>
</reference>
<feature type="transmembrane region" description="Helical" evidence="1">
    <location>
        <begin position="216"/>
        <end position="236"/>
    </location>
</feature>
<dbReference type="GO" id="GO:0016747">
    <property type="term" value="F:acyltransferase activity, transferring groups other than amino-acyl groups"/>
    <property type="evidence" value="ECO:0007669"/>
    <property type="project" value="InterPro"/>
</dbReference>
<sequence>MVLDAVKKRDVSVDILKFFAVILITNSHMAHLYVKFSALATGGAIGDVFFFFCSGFTLFLSKQRRFDNYYKRRINRIYPTVFMWALLASVLFNNKDNMQEIIIWGGGWFVTCIMIYYVVLYFIRRFVFAYLRAVFVLLLVLSFVAYYFWDNSSHCLIYGNTYLKWGLYFLYMLLGAMVGCGKVKVISFSFKKDLICCIISLIAFYGILWAGTKSELFFSLQIVTLLPLFGITFYFYKLCNSASVKKLIENKYTAPVVKIVSGLCLEIYVVQYWVMTDKLNSLFPMNIPIVFVLITCFAYLLRCMSRWFSQTFKDADYDWKAIFKVY</sequence>
<dbReference type="Pfam" id="PF01757">
    <property type="entry name" value="Acyl_transf_3"/>
    <property type="match status" value="1"/>
</dbReference>
<feature type="transmembrane region" description="Helical" evidence="1">
    <location>
        <begin position="161"/>
        <end position="181"/>
    </location>
</feature>